<protein>
    <submittedName>
        <fullName evidence="3">Uncharacterized protein</fullName>
    </submittedName>
</protein>
<comment type="similarity">
    <text evidence="1">Belongs to the short-chain dehydrogenases/reductases (SDR) family.</text>
</comment>
<dbReference type="Pfam" id="PF00106">
    <property type="entry name" value="adh_short"/>
    <property type="match status" value="1"/>
</dbReference>
<dbReference type="InterPro" id="IPR002347">
    <property type="entry name" value="SDR_fam"/>
</dbReference>
<dbReference type="GO" id="GO:0016616">
    <property type="term" value="F:oxidoreductase activity, acting on the CH-OH group of donors, NAD or NADP as acceptor"/>
    <property type="evidence" value="ECO:0007669"/>
    <property type="project" value="TreeGrafter"/>
</dbReference>
<dbReference type="GO" id="GO:0005737">
    <property type="term" value="C:cytoplasm"/>
    <property type="evidence" value="ECO:0007669"/>
    <property type="project" value="TreeGrafter"/>
</dbReference>
<dbReference type="OrthoDB" id="5840532at2759"/>
<dbReference type="PANTHER" id="PTHR44229">
    <property type="entry name" value="15-HYDROXYPROSTAGLANDIN DEHYDROGENASE [NAD(+)]"/>
    <property type="match status" value="1"/>
</dbReference>
<gene>
    <name evidence="3" type="ORF">INT45_013311</name>
</gene>
<organism evidence="3 4">
    <name type="scientific">Circinella minor</name>
    <dbReference type="NCBI Taxonomy" id="1195481"/>
    <lineage>
        <taxon>Eukaryota</taxon>
        <taxon>Fungi</taxon>
        <taxon>Fungi incertae sedis</taxon>
        <taxon>Mucoromycota</taxon>
        <taxon>Mucoromycotina</taxon>
        <taxon>Mucoromycetes</taxon>
        <taxon>Mucorales</taxon>
        <taxon>Lichtheimiaceae</taxon>
        <taxon>Circinella</taxon>
    </lineage>
</organism>
<reference evidence="3 4" key="1">
    <citation type="submission" date="2020-12" db="EMBL/GenBank/DDBJ databases">
        <title>Metabolic potential, ecology and presence of endohyphal bacteria is reflected in genomic diversity of Mucoromycotina.</title>
        <authorList>
            <person name="Muszewska A."/>
            <person name="Okrasinska A."/>
            <person name="Steczkiewicz K."/>
            <person name="Drgas O."/>
            <person name="Orlowska M."/>
            <person name="Perlinska-Lenart U."/>
            <person name="Aleksandrzak-Piekarczyk T."/>
            <person name="Szatraj K."/>
            <person name="Zielenkiewicz U."/>
            <person name="Pilsyk S."/>
            <person name="Malc E."/>
            <person name="Mieczkowski P."/>
            <person name="Kruszewska J.S."/>
            <person name="Biernat P."/>
            <person name="Pawlowska J."/>
        </authorList>
    </citation>
    <scope>NUCLEOTIDE SEQUENCE [LARGE SCALE GENOMIC DNA]</scope>
    <source>
        <strain evidence="3 4">CBS 142.35</strain>
    </source>
</reference>
<dbReference type="AlphaFoldDB" id="A0A8H7S357"/>
<evidence type="ECO:0000256" key="1">
    <source>
        <dbReference type="ARBA" id="ARBA00006484"/>
    </source>
</evidence>
<dbReference type="PRINTS" id="PR00081">
    <property type="entry name" value="GDHRDH"/>
</dbReference>
<keyword evidence="4" id="KW-1185">Reference proteome</keyword>
<dbReference type="Proteomes" id="UP000646827">
    <property type="component" value="Unassembled WGS sequence"/>
</dbReference>
<keyword evidence="2" id="KW-0560">Oxidoreductase</keyword>
<dbReference type="SUPFAM" id="SSF51735">
    <property type="entry name" value="NAD(P)-binding Rossmann-fold domains"/>
    <property type="match status" value="1"/>
</dbReference>
<dbReference type="Gene3D" id="3.40.50.720">
    <property type="entry name" value="NAD(P)-binding Rossmann-like Domain"/>
    <property type="match status" value="1"/>
</dbReference>
<evidence type="ECO:0000256" key="2">
    <source>
        <dbReference type="ARBA" id="ARBA00023002"/>
    </source>
</evidence>
<name>A0A8H7S357_9FUNG</name>
<evidence type="ECO:0000313" key="3">
    <source>
        <dbReference type="EMBL" id="KAG2221815.1"/>
    </source>
</evidence>
<proteinExistence type="inferred from homology"/>
<comment type="caution">
    <text evidence="3">The sequence shown here is derived from an EMBL/GenBank/DDBJ whole genome shotgun (WGS) entry which is preliminary data.</text>
</comment>
<accession>A0A8H7S357</accession>
<dbReference type="PANTHER" id="PTHR44229:SF4">
    <property type="entry name" value="15-HYDROXYPROSTAGLANDIN DEHYDROGENASE [NAD(+)]"/>
    <property type="match status" value="1"/>
</dbReference>
<evidence type="ECO:0000313" key="4">
    <source>
        <dbReference type="Proteomes" id="UP000646827"/>
    </source>
</evidence>
<dbReference type="EMBL" id="JAEPRB010000099">
    <property type="protein sequence ID" value="KAG2221815.1"/>
    <property type="molecule type" value="Genomic_DNA"/>
</dbReference>
<sequence>MTVINEIYNYENKVAVITGGSRNIGKNVANALIEKGAKVIIGDILDREGQKTVEEFNSRVGKHVASFLHTDVTKYKDLMELFQLAENTFGGVDIVFLNAGITLDHDILLDPLDDEQDEKIMNVNTMGIIKGTKVAVRHLNKRGGGVIVATSSALGLEAYSYTSMYNASKHAVVGWIKSFEHLPSVCNVRINAVCPYAVETDFLKQFPKPMVRLTQSINSIPVDMDTVIKAVILLIEDKKRNGN</sequence>
<dbReference type="InterPro" id="IPR036291">
    <property type="entry name" value="NAD(P)-bd_dom_sf"/>
</dbReference>